<dbReference type="InterPro" id="IPR036388">
    <property type="entry name" value="WH-like_DNA-bd_sf"/>
</dbReference>
<dbReference type="PROSITE" id="PS50995">
    <property type="entry name" value="HTH_MARR_2"/>
    <property type="match status" value="1"/>
</dbReference>
<dbReference type="Gene3D" id="1.10.10.10">
    <property type="entry name" value="Winged helix-like DNA-binding domain superfamily/Winged helix DNA-binding domain"/>
    <property type="match status" value="1"/>
</dbReference>
<dbReference type="GO" id="GO:0003677">
    <property type="term" value="F:DNA binding"/>
    <property type="evidence" value="ECO:0007669"/>
    <property type="project" value="UniProtKB-KW"/>
</dbReference>
<name>A0ABS2PUM9_9STRE</name>
<accession>A0ABS2PUM9</accession>
<dbReference type="InterPro" id="IPR000835">
    <property type="entry name" value="HTH_MarR-typ"/>
</dbReference>
<reference evidence="5 6" key="1">
    <citation type="submission" date="2021-01" db="EMBL/GenBank/DDBJ databases">
        <title>Genomic Encyclopedia of Type Strains, Phase IV (KMG-IV): sequencing the most valuable type-strain genomes for metagenomic binning, comparative biology and taxonomic classification.</title>
        <authorList>
            <person name="Goeker M."/>
        </authorList>
    </citation>
    <scope>NUCLEOTIDE SEQUENCE [LARGE SCALE GENOMIC DNA]</scope>
    <source>
        <strain evidence="5 6">DSM 27382</strain>
    </source>
</reference>
<keyword evidence="2 5" id="KW-0238">DNA-binding</keyword>
<keyword evidence="6" id="KW-1185">Reference proteome</keyword>
<dbReference type="EMBL" id="JAFBEH010000078">
    <property type="protein sequence ID" value="MBM7643768.1"/>
    <property type="molecule type" value="Genomic_DNA"/>
</dbReference>
<comment type="caution">
    <text evidence="5">The sequence shown here is derived from an EMBL/GenBank/DDBJ whole genome shotgun (WGS) entry which is preliminary data.</text>
</comment>
<evidence type="ECO:0000259" key="4">
    <source>
        <dbReference type="PROSITE" id="PS50995"/>
    </source>
</evidence>
<dbReference type="InterPro" id="IPR036390">
    <property type="entry name" value="WH_DNA-bd_sf"/>
</dbReference>
<dbReference type="PRINTS" id="PR00598">
    <property type="entry name" value="HTHMARR"/>
</dbReference>
<sequence length="142" mass="16603">MRETGRLVKRASLQLSRDLDQFAKPFDLTGTQMSILDFIFQAEKESYLQKDIEQEFHIQRSTATGILQGMEKKGLISRQISAQDARQRSVHLTSKGSQIALRCQDFFKEQEEAFSQNFSEDERRIFQKILNQMIKKEIKNVK</sequence>
<dbReference type="Proteomes" id="UP000697472">
    <property type="component" value="Unassembled WGS sequence"/>
</dbReference>
<keyword evidence="3" id="KW-0804">Transcription</keyword>
<proteinExistence type="predicted"/>
<evidence type="ECO:0000256" key="3">
    <source>
        <dbReference type="ARBA" id="ARBA00023163"/>
    </source>
</evidence>
<dbReference type="PANTHER" id="PTHR42756:SF1">
    <property type="entry name" value="TRANSCRIPTIONAL REPRESSOR OF EMRAB OPERON"/>
    <property type="match status" value="1"/>
</dbReference>
<evidence type="ECO:0000256" key="2">
    <source>
        <dbReference type="ARBA" id="ARBA00023125"/>
    </source>
</evidence>
<keyword evidence="1" id="KW-0805">Transcription regulation</keyword>
<gene>
    <name evidence="5" type="ORF">JOC28_002083</name>
</gene>
<dbReference type="PANTHER" id="PTHR42756">
    <property type="entry name" value="TRANSCRIPTIONAL REGULATOR, MARR"/>
    <property type="match status" value="1"/>
</dbReference>
<evidence type="ECO:0000313" key="6">
    <source>
        <dbReference type="Proteomes" id="UP000697472"/>
    </source>
</evidence>
<dbReference type="SMART" id="SM00347">
    <property type="entry name" value="HTH_MARR"/>
    <property type="match status" value="1"/>
</dbReference>
<evidence type="ECO:0000313" key="5">
    <source>
        <dbReference type="EMBL" id="MBM7643768.1"/>
    </source>
</evidence>
<organism evidence="5 6">
    <name type="scientific">Streptococcus loxodontisalivarius</name>
    <dbReference type="NCBI Taxonomy" id="1349415"/>
    <lineage>
        <taxon>Bacteria</taxon>
        <taxon>Bacillati</taxon>
        <taxon>Bacillota</taxon>
        <taxon>Bacilli</taxon>
        <taxon>Lactobacillales</taxon>
        <taxon>Streptococcaceae</taxon>
        <taxon>Streptococcus</taxon>
    </lineage>
</organism>
<evidence type="ECO:0000256" key="1">
    <source>
        <dbReference type="ARBA" id="ARBA00023015"/>
    </source>
</evidence>
<dbReference type="SUPFAM" id="SSF46785">
    <property type="entry name" value="Winged helix' DNA-binding domain"/>
    <property type="match status" value="1"/>
</dbReference>
<feature type="domain" description="HTH marR-type" evidence="4">
    <location>
        <begin position="1"/>
        <end position="135"/>
    </location>
</feature>
<protein>
    <submittedName>
        <fullName evidence="5">DNA-binding MarR family transcriptional regulator</fullName>
    </submittedName>
</protein>
<dbReference type="Pfam" id="PF12802">
    <property type="entry name" value="MarR_2"/>
    <property type="match status" value="1"/>
</dbReference>